<protein>
    <submittedName>
        <fullName evidence="2">TLC domain-containing protein</fullName>
    </submittedName>
</protein>
<evidence type="ECO:0000313" key="2">
    <source>
        <dbReference type="WBParaSite" id="RSKR_0000390600.1"/>
    </source>
</evidence>
<proteinExistence type="predicted"/>
<reference evidence="2" key="1">
    <citation type="submission" date="2016-11" db="UniProtKB">
        <authorList>
            <consortium name="WormBaseParasite"/>
        </authorList>
    </citation>
    <scope>IDENTIFICATION</scope>
    <source>
        <strain evidence="2">KR3021</strain>
    </source>
</reference>
<organism evidence="1 2">
    <name type="scientific">Rhabditophanes sp. KR3021</name>
    <dbReference type="NCBI Taxonomy" id="114890"/>
    <lineage>
        <taxon>Eukaryota</taxon>
        <taxon>Metazoa</taxon>
        <taxon>Ecdysozoa</taxon>
        <taxon>Nematoda</taxon>
        <taxon>Chromadorea</taxon>
        <taxon>Rhabditida</taxon>
        <taxon>Tylenchina</taxon>
        <taxon>Panagrolaimomorpha</taxon>
        <taxon>Strongyloidoidea</taxon>
        <taxon>Alloionematidae</taxon>
        <taxon>Rhabditophanes</taxon>
    </lineage>
</organism>
<dbReference type="WBParaSite" id="RSKR_0000390600.1">
    <property type="protein sequence ID" value="RSKR_0000390600.1"/>
    <property type="gene ID" value="RSKR_0000390600"/>
</dbReference>
<sequence>MTGGFAGKTKFKKVAETAWRFSYFSFAVGLGYWAINDSEHLYDIIQCWTNWPYQHINDKVWTYYMIEIGFYWALLFSQIFFDIKRSDFWQMILHHGITIFLLFISFSINFVRVGTLVLISHDFTDIFIEFAKLIRYAGWNTTLEYFFVIFMIVWIGTRLVYYPFWIIYSVVFDAPALIEKTYSWTNITQSPIVPRILLGMLLGLLVLHIFWTILLVNIAIKSIKGGELGDAREEGDSDSDVELESSSSTDSETEKSKKNK</sequence>
<evidence type="ECO:0000313" key="1">
    <source>
        <dbReference type="Proteomes" id="UP000095286"/>
    </source>
</evidence>
<name>A0AC35TS23_9BILA</name>
<dbReference type="Proteomes" id="UP000095286">
    <property type="component" value="Unplaced"/>
</dbReference>
<accession>A0AC35TS23</accession>